<feature type="binding site" evidence="4">
    <location>
        <position position="49"/>
    </location>
    <ligand>
        <name>Mg(2+)</name>
        <dbReference type="ChEBI" id="CHEBI:18420"/>
    </ligand>
</feature>
<accession>A0A8S3S7W6</accession>
<comment type="caution">
    <text evidence="6">The sequence shown here is derived from an EMBL/GenBank/DDBJ whole genome shotgun (WGS) entry which is preliminary data.</text>
</comment>
<comment type="cofactor">
    <cofactor evidence="4">
        <name>Mg(2+)</name>
        <dbReference type="ChEBI" id="CHEBI:18420"/>
    </cofactor>
    <text evidence="4">Binds 1 Mg(2+) ion.</text>
</comment>
<dbReference type="OrthoDB" id="5818554at2759"/>
<evidence type="ECO:0000256" key="1">
    <source>
        <dbReference type="ARBA" id="ARBA00012647"/>
    </source>
</evidence>
<keyword evidence="4" id="KW-0479">Metal-binding</keyword>
<keyword evidence="4" id="KW-0862">Zinc</keyword>
<dbReference type="Proteomes" id="UP000683360">
    <property type="component" value="Unassembled WGS sequence"/>
</dbReference>
<sequence>MTCRMFMLQRRIDPPETDWDKLATDSLNKALKQTYNTNLAKNIILFIGDGMGVSTVTAARIYKGQKQGHPGEETILKFEEFPHVALSKTYGNDRQVPDSAQTATALMSGYKTNFYIVGFNDKVTEGNCSAETEENKLKSILHHFNDAGKLFV</sequence>
<proteinExistence type="inferred from homology"/>
<dbReference type="GO" id="GO:0046872">
    <property type="term" value="F:metal ion binding"/>
    <property type="evidence" value="ECO:0007669"/>
    <property type="project" value="UniProtKB-KW"/>
</dbReference>
<organism evidence="6 7">
    <name type="scientific">Mytilus edulis</name>
    <name type="common">Blue mussel</name>
    <dbReference type="NCBI Taxonomy" id="6550"/>
    <lineage>
        <taxon>Eukaryota</taxon>
        <taxon>Metazoa</taxon>
        <taxon>Spiralia</taxon>
        <taxon>Lophotrochozoa</taxon>
        <taxon>Mollusca</taxon>
        <taxon>Bivalvia</taxon>
        <taxon>Autobranchia</taxon>
        <taxon>Pteriomorphia</taxon>
        <taxon>Mytilida</taxon>
        <taxon>Mytiloidea</taxon>
        <taxon>Mytilidae</taxon>
        <taxon>Mytilinae</taxon>
        <taxon>Mytilus</taxon>
    </lineage>
</organism>
<evidence type="ECO:0000256" key="5">
    <source>
        <dbReference type="RuleBase" id="RU003946"/>
    </source>
</evidence>
<name>A0A8S3S7W6_MYTED</name>
<keyword evidence="4" id="KW-0460">Magnesium</keyword>
<feature type="active site" description="Phosphoserine intermediate" evidence="3">
    <location>
        <position position="99"/>
    </location>
</feature>
<reference evidence="6" key="1">
    <citation type="submission" date="2021-03" db="EMBL/GenBank/DDBJ databases">
        <authorList>
            <person name="Bekaert M."/>
        </authorList>
    </citation>
    <scope>NUCLEOTIDE SEQUENCE</scope>
</reference>
<feature type="binding site" evidence="4">
    <location>
        <position position="49"/>
    </location>
    <ligand>
        <name>Zn(2+)</name>
        <dbReference type="ChEBI" id="CHEBI:29105"/>
        <label>2</label>
    </ligand>
</feature>
<evidence type="ECO:0000256" key="3">
    <source>
        <dbReference type="PIRSR" id="PIRSR601952-1"/>
    </source>
</evidence>
<keyword evidence="6" id="KW-0378">Hydrolase</keyword>
<dbReference type="InterPro" id="IPR001952">
    <property type="entry name" value="Alkaline_phosphatase"/>
</dbReference>
<dbReference type="PANTHER" id="PTHR11596:SF5">
    <property type="entry name" value="ALKALINE PHOSPHATASE"/>
    <property type="match status" value="1"/>
</dbReference>
<comment type="cofactor">
    <cofactor evidence="4">
        <name>Zn(2+)</name>
        <dbReference type="ChEBI" id="CHEBI:29105"/>
    </cofactor>
    <text evidence="4">Binds 2 Zn(2+) ions.</text>
</comment>
<dbReference type="GO" id="GO:0004035">
    <property type="term" value="F:alkaline phosphatase activity"/>
    <property type="evidence" value="ECO:0007669"/>
    <property type="project" value="UniProtKB-EC"/>
</dbReference>
<evidence type="ECO:0000256" key="4">
    <source>
        <dbReference type="PIRSR" id="PIRSR601952-2"/>
    </source>
</evidence>
<dbReference type="PRINTS" id="PR00113">
    <property type="entry name" value="ALKPHPHTASE"/>
</dbReference>
<dbReference type="SUPFAM" id="SSF53649">
    <property type="entry name" value="Alkaline phosphatase-like"/>
    <property type="match status" value="1"/>
</dbReference>
<protein>
    <recommendedName>
        <fullName evidence="1">alkaline phosphatase</fullName>
        <ecNumber evidence="1">3.1.3.1</ecNumber>
    </recommendedName>
</protein>
<dbReference type="EC" id="3.1.3.1" evidence="1"/>
<gene>
    <name evidence="6" type="ORF">MEDL_29179</name>
</gene>
<dbReference type="Gene3D" id="3.40.720.10">
    <property type="entry name" value="Alkaline Phosphatase, subunit A"/>
    <property type="match status" value="1"/>
</dbReference>
<dbReference type="AlphaFoldDB" id="A0A8S3S7W6"/>
<evidence type="ECO:0000313" key="6">
    <source>
        <dbReference type="EMBL" id="CAG2215390.1"/>
    </source>
</evidence>
<dbReference type="PANTHER" id="PTHR11596">
    <property type="entry name" value="ALKALINE PHOSPHATASE"/>
    <property type="match status" value="1"/>
</dbReference>
<keyword evidence="2" id="KW-0597">Phosphoprotein</keyword>
<keyword evidence="7" id="KW-1185">Reference proteome</keyword>
<dbReference type="Pfam" id="PF00245">
    <property type="entry name" value="Alk_phosphatase"/>
    <property type="match status" value="1"/>
</dbReference>
<comment type="similarity">
    <text evidence="5">Belongs to the alkaline phosphatase family.</text>
</comment>
<evidence type="ECO:0000313" key="7">
    <source>
        <dbReference type="Proteomes" id="UP000683360"/>
    </source>
</evidence>
<evidence type="ECO:0000256" key="2">
    <source>
        <dbReference type="ARBA" id="ARBA00022553"/>
    </source>
</evidence>
<dbReference type="InterPro" id="IPR017850">
    <property type="entry name" value="Alkaline_phosphatase_core_sf"/>
</dbReference>
<dbReference type="EMBL" id="CAJPWZ010001442">
    <property type="protein sequence ID" value="CAG2215390.1"/>
    <property type="molecule type" value="Genomic_DNA"/>
</dbReference>